<evidence type="ECO:0000313" key="6">
    <source>
        <dbReference type="EMBL" id="CAI2380041.1"/>
    </source>
</evidence>
<dbReference type="EMBL" id="CAMPGE010021947">
    <property type="protein sequence ID" value="CAI2380041.1"/>
    <property type="molecule type" value="Genomic_DNA"/>
</dbReference>
<evidence type="ECO:0000256" key="2">
    <source>
        <dbReference type="PROSITE-ProRule" id="PRU00104"/>
    </source>
</evidence>
<feature type="repeat" description="RCC1" evidence="3">
    <location>
        <begin position="3174"/>
        <end position="3225"/>
    </location>
</feature>
<evidence type="ECO:0000256" key="3">
    <source>
        <dbReference type="PROSITE-ProRule" id="PRU00235"/>
    </source>
</evidence>
<evidence type="ECO:0000256" key="4">
    <source>
        <dbReference type="SAM" id="MobiDB-lite"/>
    </source>
</evidence>
<evidence type="ECO:0000256" key="1">
    <source>
        <dbReference type="ARBA" id="ARBA00022786"/>
    </source>
</evidence>
<dbReference type="SMART" id="SM00119">
    <property type="entry name" value="HECTc"/>
    <property type="match status" value="1"/>
</dbReference>
<dbReference type="Proteomes" id="UP001295684">
    <property type="component" value="Unassembled WGS sequence"/>
</dbReference>
<accession>A0AAD1XWV8</accession>
<dbReference type="PANTHER" id="PTHR46654">
    <property type="entry name" value="E3 UBIQUITIN-PROTEIN LIGASE HECTD3"/>
    <property type="match status" value="1"/>
</dbReference>
<dbReference type="Pfam" id="PF00632">
    <property type="entry name" value="HECT"/>
    <property type="match status" value="1"/>
</dbReference>
<name>A0AAD1XWV8_EUPCR</name>
<dbReference type="Gene3D" id="2.130.10.30">
    <property type="entry name" value="Regulator of chromosome condensation 1/beta-lactamase-inhibitor protein II"/>
    <property type="match status" value="1"/>
</dbReference>
<feature type="compositionally biased region" description="Basic and acidic residues" evidence="4">
    <location>
        <begin position="1343"/>
        <end position="1409"/>
    </location>
</feature>
<protein>
    <recommendedName>
        <fullName evidence="5">HECT domain-containing protein</fullName>
    </recommendedName>
</protein>
<sequence length="4044" mass="469800">MGNLNFVDIAKDTQQISNNQVNFNLEDMMREDILWEMFKKFRSENARSGEIEEKPSQINFFNENNLAEENNYSDKAKNGIIEELNELYTSGLCKPQYIKAKLREPKFEKFFVTRASDWNGESNRCFYRQYFKLFLLYSYIGPYYASQENEKNDFLKKLAEYCEEKSTEKIESYSLIMGMIFSFTMISEIRHSKPEVVKRSLSHMYSTLLTLKDGCLEEHCMDFSNRLEETFNEQRSFLVSLIEDERTTKEIRVLATKILVLFGKVRASGEDLLIAVNLINQHKLGIDLSNELNFKVNKSEGAASDNNAKDSFRLDTENQQMEVKLLTGIDDSPSYTDTVRYAMDESYIYMTVSGKGVYKIGYTKSVKVKPGLTYAKNMFRDFKAKVISVAGDRVYLRQSEDQETPLIILNKQTLEEDKEDKVLKSLNNNKRNYDEDDWNKLKFEVTNKDKLRDIINKSIRGSFRCLTKTPLFYDGESLCVISIYFVKGETDQEFAQFQTMEKYFSLEMYDPETMTCTETKKLDLEKENIEGEQPTQAQIEELEDFKEHLYDERFQSVTLAHNRKNIVIIYDNYMYIFDFESGKRITERIELPFQPLAFNIKTSQFWYVDPDTSDFTFKTLSISDFDMKKDELRVQNLGSLLQKRVISLNSEIQKNSVKIPKRSAMNLLKGLTKSTTSYSNGQKVLDNSQEIKSDQSSFLVTSKLFYCARECENLINDLESIDKNNHEEILQLETKLFRQPFGITIGREYFNQLSTSLAYFFANLGKGNNPGDILMYHQFYSVFKLLSLALKISRILDIPMETILQDSDENDVFFRNLNDIVTMVSEIYSNIPSPSQEGFNEELYSLWKEVQIISQEIQFLLLNLTSGTSKITMESKIKDLINAFEEGNVDFTNVLFMKYLSQPLTMEIVICDSKEETTLPLMLQLFEILVKKKTTKTINHLEKLGWDTERASFDYDEIEEVSEEFIYETSKRILVYIFSRYKRLYDAHEEDNKKRVETVKKEIDDKMVYYDQIVEILSSSAIKIFDSTTEKSKAIVQTLEENLIHTELFLQENKDKNKKVAEIYYKHTNHLNEIIVENNKFLDLLCIYSLALGSEYEVEINPHNIKLIQNLLKVLSSYTKYAHLSKKSMIFKKDDHHVIKSLDLGVMRDITWSLAKYAGGLGIPQSDKPDSNIRELMRSKLFSGGIEDRFITSFNDKTKSELKILQEYKGDKLDFDANSRFDSHLYSIVHEGRDESLDLFIDFLAWYDTRNDKEPQELSAEEKIIIRCLFSSILKLNDLVDTFKKLLQSFCVIAGTSPSSQKFPELANQFESTPDFTILAKKWNSSAKIKSWYSKWEETTKDQKKKKEMEKLKQEEINKEKAKKESEDSKEDSKESPKEENKGDTKPDEASKEEQKKEPTEKEDEKKEDKEEEEKIDTTKKEDKPSVDQEKIDKAVEEAKALLIRDTRERAELFLILNPPEEWSKETQEWQQSILAKREHEFDTKKNKDKKNNKKGFAGLLEKVTKKDSIDTCQGALLDYYSQTGIDKEIHRQLEHSWLNGYKRYVGLDILGELLNCKLEEYELMNTVMWFMKSIKGNYARITDYVCLVKGCGHTITNLIKESFFKCIRGISYQLTTGKEISEGILELLFEALIWKYDPRDHKSLAESGIIEALTEGNGVTEGEFKSIKYKWGHNIFKKDNLGVTPAFYMISILESIVSSVFSQANSSKDKEECKKDELLKVGLMRSPNEDTQILIQKLFMVFFNQFDRYVKLIDKFNPIDWRIFVQERNKQRASGQSAALDMETQQLPDELTPEEEKHNREEEEKKDVERENRRIEEAKDENANPRDFISEITQDETEKEMKKIGKIYDYHTLTKMLRMLDMFASIASVNEVLKHYLIKILNETCIDVLLNLFLVSQHSHGLIILNIFKNLLNVQFDIKLFDKVIANSQNEQIKKILGLKTKFDLSSSTFLRFLYNQLLSIRAHQWSNDQLASSGSYDLSCGILRLLHTISKDKSKRGFAKLFEKSLDNFLDSSDSYSIEEFDVITSLIEGGEYQGLNIGAMCKSKQKEIFVIIGFVQEWYNLKSDNSNDDYNNNDKFFKINSNLQDKDYILGLTREKDDYSRSTLALYNPQEVTVLSNFKKSQSSYLLNKAKLDKFIKAMNIDVSPDTSDSLSLTKRCIGMKILVHMIERYGDKLNTLFELEFKNKLVGILMKESTNNKEAGEKIPAEWLEQKLYSIKSLATESSSSLISKKEAIIRFSQQVMSLSKPLKTSEKEIYARSVALKAGMNYGKVEPSMKYKVLPYENIESSCFSDENVVICDSSQCDTTEKLLKIFEKCSIIVTCDVDIRKLHKELKAIDRKISYFKSIVLIDKSEVTNFLEIISNDPDFDCPSTDEMSMNETFIAEISNFLGIDRAEVREAIKGNEGDPLSKKVTALTKKLEEKYSKNKDDKEEEEKKEKVENDDGDEWFNLKNIEFEQDNNSTQGYGLNTDPKFSEIVDTLAAYDSGNYSLEADGEKNTQYNIYEKVYKKLNSDVESEYLKTLSFYYKQLCRKCISAFFQELNMKEVLKLVQETSGSLDKFMSYILIKGNEAAMTMHNTKETKQLEEFEALISKLIKTCNENEEFTDLFQIFYKKSIIRHNIDILTSAIKSKSDNVESLYGNETVGAKTLNVLIIPNILSIMMKTNKDYLYSNESQLDDLISMLFLITLTFRTEFKLQKSIYLTIYKLLLPIAKDPDNYSYEIKVSLLKIRVFQRMIDKCKFDVTVSSGNRLTVEQKLLFEIFSVFHKIDSSMRESWSLYTYTDTLLELEKSKFILREGKGFDMISYLMYFNNELSGPQQHTKAYAETFHNQFKTKISSKIAFEGFKKMTFRFDEISDIDSKNFIGISSDPAGESILKKFSYEDMKGGKSVDIYSNQCYIHYPYSPPRILATGENYNYELGQDNSSSYDKTVEMMNYTEKVKKVMNSGNYTVVLTENNQLYYCGYKSSFERTNQTLIKYHKVIPKGEIKHIDCGGTTMIMAMDDGKIYFEGYDTGYHYSSCYGEEKYTLKYKQRPNEEEEEIIDLNVGKDYHMYITADGKLYALGNTIFESLNIPRTDDGKYKQIELDEGVIPKKVICSESEYSEKTVFLLVEVEGKTELWSAGKSNYGLLGQGDGISVSEKFKPVEYDKENVTIKDFEMKYDHAVAITTDGTLLGWGRNDDKQLGFSENKNFYTPTKIPYFEDYTVHEISCGMYHSVVKASIKSEKDKVKFFNLGNNNGFKNDNKTDDGILYLEEFDNVEPKFWTCGKRTTYWIFDGEESGAEGVGIHEGYTCDYTKQTPIVGTMHFYQDSNKEWHFLSKEGYEASKEDLPDITYATKYHIEDIQGKEWPEFDSTDTLEESKDKHDCQYIASLKINGEQVAPAPKYTEKEMFEKEVHDMNPIIFYRLARPLKEDKSLPMLELEKYHEKTEFYGIRVEADPDYSFMKNEFIMALEIDKYTAIQSRIQNFDSNYDEELMKQIENNLEMQQQNFIECPYVFLMAAELEFEDPNLRALPTENIQSRIDSLVMFNQYLLKSLPFLYFNEGLIHRENCGETELETESLTACFIEGKKYALESIKKSYLKTISDTLEKDYSTPSIEVNTSQIKKWYDEGVCDTMGKNTMFGKMFKKLKEKHFENLRIEASTNYGWYANFTNEGNSNDGTYRKCQSWMIDEIHSSFLPLFIPSKNNKEKSGPFQDRWVINPSCTSSLHLEMYRFVGALIAKAFRSGHVMNFRFPSLFWKKFACEPMTLEDIENVDQNLAQTLKNLKKEDPDNNIQHKLSFTVELSDGTVVPLLENGEEAYVNPSNAQEYINLVLNKRFSESQLQMDALKQGFDVVFPSEASRILSWQDIESRVRGDECTVEILKKITDYSDMNQDDEWGTKFWNIIESFTPEEKSRYLRCVGGRTRIPPPARRNELKHKVYLRDEHYFSNHDENDVTIYPESFNIYLNRFSSEEIMKEKILKAIENSEKYYIYGKGDKDSEKADDDSDRESQIIDERSLSQYSVEDGSDSDESEGEEDEEDGESGSDDEDDDASFDLFR</sequence>
<feature type="compositionally biased region" description="Polar residues" evidence="4">
    <location>
        <begin position="1775"/>
        <end position="1788"/>
    </location>
</feature>
<organism evidence="6 7">
    <name type="scientific">Euplotes crassus</name>
    <dbReference type="NCBI Taxonomy" id="5936"/>
    <lineage>
        <taxon>Eukaryota</taxon>
        <taxon>Sar</taxon>
        <taxon>Alveolata</taxon>
        <taxon>Ciliophora</taxon>
        <taxon>Intramacronucleata</taxon>
        <taxon>Spirotrichea</taxon>
        <taxon>Hypotrichia</taxon>
        <taxon>Euplotida</taxon>
        <taxon>Euplotidae</taxon>
        <taxon>Moneuplotes</taxon>
    </lineage>
</organism>
<evidence type="ECO:0000259" key="5">
    <source>
        <dbReference type="PROSITE" id="PS50237"/>
    </source>
</evidence>
<dbReference type="PANTHER" id="PTHR46654:SF1">
    <property type="entry name" value="E3 UBIQUITIN-PROTEIN LIGASE HECTD3"/>
    <property type="match status" value="1"/>
</dbReference>
<dbReference type="InterPro" id="IPR000408">
    <property type="entry name" value="Reg_chr_condens"/>
</dbReference>
<keyword evidence="7" id="KW-1185">Reference proteome</keyword>
<dbReference type="InterPro" id="IPR000569">
    <property type="entry name" value="HECT_dom"/>
</dbReference>
<dbReference type="Gene3D" id="3.30.2160.10">
    <property type="entry name" value="Hect, E3 ligase catalytic domain"/>
    <property type="match status" value="1"/>
</dbReference>
<feature type="region of interest" description="Disordered" evidence="4">
    <location>
        <begin position="1343"/>
        <end position="1432"/>
    </location>
</feature>
<feature type="domain" description="HECT" evidence="5">
    <location>
        <begin position="3633"/>
        <end position="3978"/>
    </location>
</feature>
<dbReference type="SUPFAM" id="SSF50985">
    <property type="entry name" value="RCC1/BLIP-II"/>
    <property type="match status" value="1"/>
</dbReference>
<gene>
    <name evidence="6" type="ORF">ECRASSUSDP1_LOCUS21467</name>
</gene>
<comment type="caution">
    <text evidence="2">Lacks conserved residue(s) required for the propagation of feature annotation.</text>
</comment>
<feature type="compositionally biased region" description="Basic and acidic residues" evidence="4">
    <location>
        <begin position="1795"/>
        <end position="1821"/>
    </location>
</feature>
<dbReference type="GO" id="GO:0004842">
    <property type="term" value="F:ubiquitin-protein transferase activity"/>
    <property type="evidence" value="ECO:0007669"/>
    <property type="project" value="InterPro"/>
</dbReference>
<dbReference type="PROSITE" id="PS50012">
    <property type="entry name" value="RCC1_3"/>
    <property type="match status" value="1"/>
</dbReference>
<feature type="region of interest" description="Disordered" evidence="4">
    <location>
        <begin position="1775"/>
        <end position="1821"/>
    </location>
</feature>
<feature type="compositionally biased region" description="Basic and acidic residues" evidence="4">
    <location>
        <begin position="3994"/>
        <end position="4003"/>
    </location>
</feature>
<feature type="region of interest" description="Disordered" evidence="4">
    <location>
        <begin position="3980"/>
        <end position="4044"/>
    </location>
</feature>
<dbReference type="InterPro" id="IPR009091">
    <property type="entry name" value="RCC1/BLIP-II"/>
</dbReference>
<dbReference type="Pfam" id="PF00415">
    <property type="entry name" value="RCC1"/>
    <property type="match status" value="1"/>
</dbReference>
<feature type="compositionally biased region" description="Acidic residues" evidence="4">
    <location>
        <begin position="4011"/>
        <end position="4044"/>
    </location>
</feature>
<dbReference type="InterPro" id="IPR035983">
    <property type="entry name" value="Hect_E3_ubiquitin_ligase"/>
</dbReference>
<proteinExistence type="predicted"/>
<dbReference type="SUPFAM" id="SSF56204">
    <property type="entry name" value="Hect, E3 ligase catalytic domain"/>
    <property type="match status" value="1"/>
</dbReference>
<reference evidence="6" key="1">
    <citation type="submission" date="2023-07" db="EMBL/GenBank/DDBJ databases">
        <authorList>
            <consortium name="AG Swart"/>
            <person name="Singh M."/>
            <person name="Singh A."/>
            <person name="Seah K."/>
            <person name="Emmerich C."/>
        </authorList>
    </citation>
    <scope>NUCLEOTIDE SEQUENCE</scope>
    <source>
        <strain evidence="6">DP1</strain>
    </source>
</reference>
<dbReference type="InterPro" id="IPR042469">
    <property type="entry name" value="HECTD3"/>
</dbReference>
<evidence type="ECO:0000313" key="7">
    <source>
        <dbReference type="Proteomes" id="UP001295684"/>
    </source>
</evidence>
<dbReference type="Gene3D" id="3.90.1750.10">
    <property type="entry name" value="Hect, E3 ligase catalytic domains"/>
    <property type="match status" value="1"/>
</dbReference>
<dbReference type="PROSITE" id="PS50237">
    <property type="entry name" value="HECT"/>
    <property type="match status" value="1"/>
</dbReference>
<comment type="caution">
    <text evidence="6">The sequence shown here is derived from an EMBL/GenBank/DDBJ whole genome shotgun (WGS) entry which is preliminary data.</text>
</comment>
<feature type="compositionally biased region" description="Basic and acidic residues" evidence="4">
    <location>
        <begin position="1416"/>
        <end position="1432"/>
    </location>
</feature>
<dbReference type="Gene3D" id="3.30.2410.10">
    <property type="entry name" value="Hect, E3 ligase catalytic domain"/>
    <property type="match status" value="1"/>
</dbReference>
<keyword evidence="1 2" id="KW-0833">Ubl conjugation pathway</keyword>